<comment type="caution">
    <text evidence="3">The sequence shown here is derived from an EMBL/GenBank/DDBJ whole genome shotgun (WGS) entry which is preliminary data.</text>
</comment>
<dbReference type="SUPFAM" id="SSF47459">
    <property type="entry name" value="HLH, helix-loop-helix DNA-binding domain"/>
    <property type="match status" value="1"/>
</dbReference>
<dbReference type="Pfam" id="PF00010">
    <property type="entry name" value="HLH"/>
    <property type="match status" value="1"/>
</dbReference>
<keyword evidence="4" id="KW-1185">Reference proteome</keyword>
<feature type="region of interest" description="Disordered" evidence="1">
    <location>
        <begin position="232"/>
        <end position="252"/>
    </location>
</feature>
<feature type="region of interest" description="Disordered" evidence="1">
    <location>
        <begin position="116"/>
        <end position="174"/>
    </location>
</feature>
<organism evidence="3 4">
    <name type="scientific">Coemansia interrupta</name>
    <dbReference type="NCBI Taxonomy" id="1126814"/>
    <lineage>
        <taxon>Eukaryota</taxon>
        <taxon>Fungi</taxon>
        <taxon>Fungi incertae sedis</taxon>
        <taxon>Zoopagomycota</taxon>
        <taxon>Kickxellomycotina</taxon>
        <taxon>Kickxellomycetes</taxon>
        <taxon>Kickxellales</taxon>
        <taxon>Kickxellaceae</taxon>
        <taxon>Coemansia</taxon>
    </lineage>
</organism>
<dbReference type="Proteomes" id="UP001140172">
    <property type="component" value="Unassembled WGS sequence"/>
</dbReference>
<feature type="domain" description="BHLH" evidence="2">
    <location>
        <begin position="174"/>
        <end position="227"/>
    </location>
</feature>
<dbReference type="SMART" id="SM00353">
    <property type="entry name" value="HLH"/>
    <property type="match status" value="1"/>
</dbReference>
<dbReference type="OrthoDB" id="690068at2759"/>
<feature type="compositionally biased region" description="Basic and acidic residues" evidence="1">
    <location>
        <begin position="138"/>
        <end position="152"/>
    </location>
</feature>
<accession>A0A9W8H9L6</accession>
<proteinExistence type="predicted"/>
<protein>
    <recommendedName>
        <fullName evidence="2">BHLH domain-containing protein</fullName>
    </recommendedName>
</protein>
<evidence type="ECO:0000313" key="3">
    <source>
        <dbReference type="EMBL" id="KAJ2782123.1"/>
    </source>
</evidence>
<dbReference type="Gene3D" id="4.10.280.10">
    <property type="entry name" value="Helix-loop-helix DNA-binding domain"/>
    <property type="match status" value="1"/>
</dbReference>
<dbReference type="AlphaFoldDB" id="A0A9W8H9L6"/>
<gene>
    <name evidence="3" type="ORF">GGI15_003016</name>
</gene>
<sequence length="259" mass="28602">MYPDQQQRLVAQPLGHQGPYIKQYVRSQHHSALPSLDTSLVKAKSHHFHPYHSGFYGHCHQTPPTPLSPSTLSAHSEASYADTFQDKSPSLGYSTPESTSPAPLAALADAAVGEQEHLQARADASMLPQSTIPQPPAHKSDKTPTEQPAHEKAPRKRGSRGPRSALSPVEREMKRKIAHSKIEKHRRTRTNKVIDKMEKLIPASKKPARKLNKAEVLEASLSYMRELLGLPDEPLEGTGQENNIADDTKDPMGIDFLLS</sequence>
<dbReference type="EMBL" id="JANBUM010000186">
    <property type="protein sequence ID" value="KAJ2782123.1"/>
    <property type="molecule type" value="Genomic_DNA"/>
</dbReference>
<evidence type="ECO:0000259" key="2">
    <source>
        <dbReference type="PROSITE" id="PS50888"/>
    </source>
</evidence>
<feature type="region of interest" description="Disordered" evidence="1">
    <location>
        <begin position="65"/>
        <end position="101"/>
    </location>
</feature>
<evidence type="ECO:0000313" key="4">
    <source>
        <dbReference type="Proteomes" id="UP001140172"/>
    </source>
</evidence>
<evidence type="ECO:0000256" key="1">
    <source>
        <dbReference type="SAM" id="MobiDB-lite"/>
    </source>
</evidence>
<feature type="compositionally biased region" description="Polar residues" evidence="1">
    <location>
        <begin position="86"/>
        <end position="100"/>
    </location>
</feature>
<dbReference type="GO" id="GO:0046983">
    <property type="term" value="F:protein dimerization activity"/>
    <property type="evidence" value="ECO:0007669"/>
    <property type="project" value="InterPro"/>
</dbReference>
<dbReference type="InterPro" id="IPR011598">
    <property type="entry name" value="bHLH_dom"/>
</dbReference>
<dbReference type="InterPro" id="IPR036638">
    <property type="entry name" value="HLH_DNA-bd_sf"/>
</dbReference>
<name>A0A9W8H9L6_9FUNG</name>
<dbReference type="PROSITE" id="PS50888">
    <property type="entry name" value="BHLH"/>
    <property type="match status" value="1"/>
</dbReference>
<reference evidence="3" key="1">
    <citation type="submission" date="2022-07" db="EMBL/GenBank/DDBJ databases">
        <title>Phylogenomic reconstructions and comparative analyses of Kickxellomycotina fungi.</title>
        <authorList>
            <person name="Reynolds N.K."/>
            <person name="Stajich J.E."/>
            <person name="Barry K."/>
            <person name="Grigoriev I.V."/>
            <person name="Crous P."/>
            <person name="Smith M.E."/>
        </authorList>
    </citation>
    <scope>NUCLEOTIDE SEQUENCE</scope>
    <source>
        <strain evidence="3">BCRC 34489</strain>
    </source>
</reference>